<accession>A0A7W4IH67</accession>
<comment type="caution">
    <text evidence="1">The sequence shown here is derived from an EMBL/GenBank/DDBJ whole genome shotgun (WGS) entry which is preliminary data.</text>
</comment>
<gene>
    <name evidence="1" type="ORF">HLH48_21900</name>
</gene>
<dbReference type="RefSeq" id="WP_182999571.1">
    <property type="nucleotide sequence ID" value="NZ_JABEQJ010000053.1"/>
</dbReference>
<evidence type="ECO:0000313" key="1">
    <source>
        <dbReference type="EMBL" id="MBB2162756.1"/>
    </source>
</evidence>
<name>A0A7W4IH67_9PROT</name>
<reference evidence="1 2" key="1">
    <citation type="submission" date="2020-04" db="EMBL/GenBank/DDBJ databases">
        <title>Description of novel Gluconacetobacter.</title>
        <authorList>
            <person name="Sombolestani A."/>
        </authorList>
    </citation>
    <scope>NUCLEOTIDE SEQUENCE [LARGE SCALE GENOMIC DNA]</scope>
    <source>
        <strain evidence="1 2">LMG 19747</strain>
    </source>
</reference>
<dbReference type="AlphaFoldDB" id="A0A7W4IH67"/>
<sequence>MAEYRVKIAFWLRAYDSFTIDAASPEEAIEIAKREARREIESSGKPEHIETDARREGVILYVDRVGAALDVATIAEDLAFDDDRIHPAEERPAEQEIQSA</sequence>
<dbReference type="EMBL" id="JABEQJ010000053">
    <property type="protein sequence ID" value="MBB2162756.1"/>
    <property type="molecule type" value="Genomic_DNA"/>
</dbReference>
<protein>
    <submittedName>
        <fullName evidence="1">Uncharacterized protein</fullName>
    </submittedName>
</protein>
<evidence type="ECO:0000313" key="2">
    <source>
        <dbReference type="Proteomes" id="UP000589085"/>
    </source>
</evidence>
<dbReference type="Proteomes" id="UP000589085">
    <property type="component" value="Unassembled WGS sequence"/>
</dbReference>
<proteinExistence type="predicted"/>
<organism evidence="1 2">
    <name type="scientific">Gluconacetobacter sacchari</name>
    <dbReference type="NCBI Taxonomy" id="92759"/>
    <lineage>
        <taxon>Bacteria</taxon>
        <taxon>Pseudomonadati</taxon>
        <taxon>Pseudomonadota</taxon>
        <taxon>Alphaproteobacteria</taxon>
        <taxon>Acetobacterales</taxon>
        <taxon>Acetobacteraceae</taxon>
        <taxon>Gluconacetobacter</taxon>
    </lineage>
</organism>